<dbReference type="NCBIfam" id="TIGR01125">
    <property type="entry name" value="30S ribosomal protein S12 methylthiotransferase RimO"/>
    <property type="match status" value="1"/>
</dbReference>
<comment type="catalytic activity">
    <reaction evidence="9">
        <text>N(6)-dimethylallyladenosine(37) in tRNA + (sulfur carrier)-SH + AH2 + 2 S-adenosyl-L-methionine = 2-methylsulfanyl-N(6)-dimethylallyladenosine(37) in tRNA + (sulfur carrier)-H + 5'-deoxyadenosine + L-methionine + A + S-adenosyl-L-homocysteine + 2 H(+)</text>
        <dbReference type="Rhea" id="RHEA:37067"/>
        <dbReference type="Rhea" id="RHEA-COMP:10375"/>
        <dbReference type="Rhea" id="RHEA-COMP:10376"/>
        <dbReference type="Rhea" id="RHEA-COMP:14737"/>
        <dbReference type="Rhea" id="RHEA-COMP:14739"/>
        <dbReference type="ChEBI" id="CHEBI:13193"/>
        <dbReference type="ChEBI" id="CHEBI:15378"/>
        <dbReference type="ChEBI" id="CHEBI:17319"/>
        <dbReference type="ChEBI" id="CHEBI:17499"/>
        <dbReference type="ChEBI" id="CHEBI:29917"/>
        <dbReference type="ChEBI" id="CHEBI:57844"/>
        <dbReference type="ChEBI" id="CHEBI:57856"/>
        <dbReference type="ChEBI" id="CHEBI:59789"/>
        <dbReference type="ChEBI" id="CHEBI:64428"/>
        <dbReference type="ChEBI" id="CHEBI:74415"/>
        <dbReference type="ChEBI" id="CHEBI:74417"/>
        <dbReference type="EC" id="2.8.4.3"/>
    </reaction>
</comment>
<dbReference type="SUPFAM" id="SSF102114">
    <property type="entry name" value="Radical SAM enzymes"/>
    <property type="match status" value="1"/>
</dbReference>
<dbReference type="GO" id="GO:0035597">
    <property type="term" value="F:tRNA-2-methylthio-N(6)-dimethylallyladenosine(37) synthase activity"/>
    <property type="evidence" value="ECO:0007669"/>
    <property type="project" value="UniProtKB-EC"/>
</dbReference>
<dbReference type="SFLD" id="SFLDS00029">
    <property type="entry name" value="Radical_SAM"/>
    <property type="match status" value="1"/>
</dbReference>
<dbReference type="NCBIfam" id="TIGR00089">
    <property type="entry name" value="MiaB/RimO family radical SAM methylthiotransferase"/>
    <property type="match status" value="1"/>
</dbReference>
<feature type="binding site" evidence="10">
    <location>
        <position position="82"/>
    </location>
    <ligand>
        <name>[4Fe-4S] cluster</name>
        <dbReference type="ChEBI" id="CHEBI:49883"/>
        <label>1</label>
    </ligand>
</feature>
<feature type="domain" description="MTTase N-terminal" evidence="12">
    <location>
        <begin position="3"/>
        <end position="119"/>
    </location>
</feature>
<gene>
    <name evidence="10 14" type="primary">rimO</name>
    <name evidence="14" type="ORF">IAB36_07220</name>
</gene>
<keyword evidence="3 10" id="KW-0963">Cytoplasm</keyword>
<dbReference type="InterPro" id="IPR007197">
    <property type="entry name" value="rSAM"/>
</dbReference>
<dbReference type="EC" id="2.8.4.4" evidence="10"/>
<dbReference type="GO" id="GO:0103039">
    <property type="term" value="F:protein methylthiotransferase activity"/>
    <property type="evidence" value="ECO:0007669"/>
    <property type="project" value="UniProtKB-EC"/>
</dbReference>
<keyword evidence="7 10" id="KW-0408">Iron</keyword>
<dbReference type="GO" id="GO:0005829">
    <property type="term" value="C:cytosol"/>
    <property type="evidence" value="ECO:0007669"/>
    <property type="project" value="TreeGrafter"/>
</dbReference>
<dbReference type="Pfam" id="PF00919">
    <property type="entry name" value="UPF0004"/>
    <property type="match status" value="1"/>
</dbReference>
<dbReference type="InterPro" id="IPR005839">
    <property type="entry name" value="Methylthiotransferase"/>
</dbReference>
<dbReference type="FunFam" id="3.80.30.20:FF:000001">
    <property type="entry name" value="tRNA-2-methylthio-N(6)-dimethylallyladenosine synthase 2"/>
    <property type="match status" value="1"/>
</dbReference>
<evidence type="ECO:0000256" key="10">
    <source>
        <dbReference type="HAMAP-Rule" id="MF_01865"/>
    </source>
</evidence>
<dbReference type="SMART" id="SM00729">
    <property type="entry name" value="Elp3"/>
    <property type="match status" value="1"/>
</dbReference>
<feature type="binding site" evidence="10">
    <location>
        <position position="160"/>
    </location>
    <ligand>
        <name>[4Fe-4S] cluster</name>
        <dbReference type="ChEBI" id="CHEBI:49883"/>
        <label>2</label>
        <note>4Fe-4S-S-AdoMet</note>
    </ligand>
</feature>
<dbReference type="Gene3D" id="3.80.30.20">
    <property type="entry name" value="tm_1862 like domain"/>
    <property type="match status" value="1"/>
</dbReference>
<dbReference type="GO" id="GO:0046872">
    <property type="term" value="F:metal ion binding"/>
    <property type="evidence" value="ECO:0007669"/>
    <property type="project" value="UniProtKB-KW"/>
</dbReference>
<dbReference type="GO" id="GO:0051539">
    <property type="term" value="F:4 iron, 4 sulfur cluster binding"/>
    <property type="evidence" value="ECO:0007669"/>
    <property type="project" value="UniProtKB-UniRule"/>
</dbReference>
<keyword evidence="14" id="KW-0689">Ribosomal protein</keyword>
<evidence type="ECO:0000259" key="12">
    <source>
        <dbReference type="PROSITE" id="PS51449"/>
    </source>
</evidence>
<dbReference type="FunFam" id="3.40.50.12160:FF:000003">
    <property type="entry name" value="CDK5 regulatory subunit-associated protein 1"/>
    <property type="match status" value="1"/>
</dbReference>
<dbReference type="PANTHER" id="PTHR43837">
    <property type="entry name" value="RIBOSOMAL PROTEIN S12 METHYLTHIOTRANSFERASE RIMO"/>
    <property type="match status" value="1"/>
</dbReference>
<reference evidence="14" key="2">
    <citation type="journal article" date="2021" name="PeerJ">
        <title>Extensive microbial diversity within the chicken gut microbiome revealed by metagenomics and culture.</title>
        <authorList>
            <person name="Gilroy R."/>
            <person name="Ravi A."/>
            <person name="Getino M."/>
            <person name="Pursley I."/>
            <person name="Horton D.L."/>
            <person name="Alikhan N.F."/>
            <person name="Baker D."/>
            <person name="Gharbi K."/>
            <person name="Hall N."/>
            <person name="Watson M."/>
            <person name="Adriaenssens E.M."/>
            <person name="Foster-Nyarko E."/>
            <person name="Jarju S."/>
            <person name="Secka A."/>
            <person name="Antonio M."/>
            <person name="Oren A."/>
            <person name="Chaudhuri R.R."/>
            <person name="La Ragione R."/>
            <person name="Hildebrand F."/>
            <person name="Pallen M.J."/>
        </authorList>
    </citation>
    <scope>NUCLEOTIDE SEQUENCE</scope>
    <source>
        <strain evidence="14">CHK184-25365</strain>
    </source>
</reference>
<proteinExistence type="inferred from homology"/>
<keyword evidence="5 10" id="KW-0949">S-adenosyl-L-methionine</keyword>
<evidence type="ECO:0000256" key="6">
    <source>
        <dbReference type="ARBA" id="ARBA00022723"/>
    </source>
</evidence>
<comment type="caution">
    <text evidence="14">The sequence shown here is derived from an EMBL/GenBank/DDBJ whole genome shotgun (WGS) entry which is preliminary data.</text>
</comment>
<evidence type="ECO:0000256" key="5">
    <source>
        <dbReference type="ARBA" id="ARBA00022691"/>
    </source>
</evidence>
<evidence type="ECO:0000256" key="3">
    <source>
        <dbReference type="ARBA" id="ARBA00022490"/>
    </source>
</evidence>
<dbReference type="Proteomes" id="UP000886749">
    <property type="component" value="Unassembled WGS sequence"/>
</dbReference>
<comment type="function">
    <text evidence="10">Catalyzes the methylthiolation of an aspartic acid residue of ribosomal protein uS12.</text>
</comment>
<dbReference type="InterPro" id="IPR005840">
    <property type="entry name" value="Ribosomal_uS12_MeSTrfase_RimO"/>
</dbReference>
<keyword evidence="2 10" id="KW-0004">4Fe-4S</keyword>
<sequence length="451" mass="50684">MERKIGMVSLGCPKNQIDAEHILADLRREGYTITPNPADCDLVIINTCGFIDAAKAEAIENILEFTQLKEEGRIQAVVVTGCLSERYRQQILEEIPEVDAVVGIGANQSIPEIVSQVLEGKTHLEQYGEKTDLSLEGERILSTPPYTAYLKIAEGCSNHCTYCAIPSIRGPFRSRPMENIVQEAKVLAAQGVKELILVAQDTTNYGSDLYGRYALTDLLKQLFEIKEFAWIRLLYCYPDKITDELLELMKGDNPLLPYLDLPLQHCADGVLKRMHRPMLGEETKQLLAHIRQTVPGITLRTTLIAGFPGETEREFEQLCLFVKETKFDRLGCFAYSQEEGTPAAKLPDQIEEEVKQHRAELVMEYQGRIMDRLSKRKIGSTIPVMLEGYDRMNRCCYGRSEADAPDIDCKVFFQAVGHHHTGEIIQVEITDTMDGDLLGQEAGMPKRGKQG</sequence>
<dbReference type="Pfam" id="PF18693">
    <property type="entry name" value="TRAM_2"/>
    <property type="match status" value="1"/>
</dbReference>
<evidence type="ECO:0000256" key="4">
    <source>
        <dbReference type="ARBA" id="ARBA00022679"/>
    </source>
</evidence>
<feature type="binding site" evidence="10">
    <location>
        <position position="48"/>
    </location>
    <ligand>
        <name>[4Fe-4S] cluster</name>
        <dbReference type="ChEBI" id="CHEBI:49883"/>
        <label>1</label>
    </ligand>
</feature>
<comment type="function">
    <text evidence="1">Catalyzes the methylthiolation of N6-(dimethylallyl)adenosine (i(6)A), leading to the formation of 2-methylthio-N6-(dimethylallyl)adenosine (ms(2)i(6)A) at position 37 in tRNAs that read codons beginning with uridine.</text>
</comment>
<evidence type="ECO:0000256" key="2">
    <source>
        <dbReference type="ARBA" id="ARBA00022485"/>
    </source>
</evidence>
<dbReference type="PROSITE" id="PS51449">
    <property type="entry name" value="MTTASE_N"/>
    <property type="match status" value="1"/>
</dbReference>
<dbReference type="InterPro" id="IPR020612">
    <property type="entry name" value="Methylthiotransferase_CS"/>
</dbReference>
<dbReference type="InterPro" id="IPR013848">
    <property type="entry name" value="Methylthiotransferase_N"/>
</dbReference>
<dbReference type="GO" id="GO:0035599">
    <property type="term" value="F:aspartic acid methylthiotransferase activity"/>
    <property type="evidence" value="ECO:0007669"/>
    <property type="project" value="TreeGrafter"/>
</dbReference>
<dbReference type="Gene3D" id="2.40.50.140">
    <property type="entry name" value="Nucleic acid-binding proteins"/>
    <property type="match status" value="1"/>
</dbReference>
<evidence type="ECO:0000256" key="1">
    <source>
        <dbReference type="ARBA" id="ARBA00003234"/>
    </source>
</evidence>
<dbReference type="EMBL" id="DVGY01000164">
    <property type="protein sequence ID" value="HIR41599.1"/>
    <property type="molecule type" value="Genomic_DNA"/>
</dbReference>
<keyword evidence="4 10" id="KW-0808">Transferase</keyword>
<evidence type="ECO:0000313" key="15">
    <source>
        <dbReference type="Proteomes" id="UP000886749"/>
    </source>
</evidence>
<dbReference type="CDD" id="cd01335">
    <property type="entry name" value="Radical_SAM"/>
    <property type="match status" value="1"/>
</dbReference>
<dbReference type="InterPro" id="IPR002792">
    <property type="entry name" value="TRAM_dom"/>
</dbReference>
<protein>
    <recommendedName>
        <fullName evidence="10">Ribosomal protein uS12 methylthiotransferase RimO</fullName>
        <shortName evidence="10">uS12 MTTase</shortName>
        <shortName evidence="10">uS12 methylthiotransferase</shortName>
        <ecNumber evidence="10">2.8.4.4</ecNumber>
    </recommendedName>
    <alternativeName>
        <fullName evidence="10">Ribosomal protein uS12 (aspartate-C(3))-methylthiotransferase</fullName>
    </alternativeName>
    <alternativeName>
        <fullName evidence="10">Ribosome maturation factor RimO</fullName>
    </alternativeName>
</protein>
<dbReference type="GO" id="GO:0005840">
    <property type="term" value="C:ribosome"/>
    <property type="evidence" value="ECO:0007669"/>
    <property type="project" value="UniProtKB-KW"/>
</dbReference>
<dbReference type="InterPro" id="IPR006638">
    <property type="entry name" value="Elp3/MiaA/NifB-like_rSAM"/>
</dbReference>
<dbReference type="SFLD" id="SFLDF00274">
    <property type="entry name" value="ribosomal_protein_S12_methylth"/>
    <property type="match status" value="1"/>
</dbReference>
<comment type="similarity">
    <text evidence="10">Belongs to the methylthiotransferase family. RimO subfamily.</text>
</comment>
<feature type="binding site" evidence="10">
    <location>
        <position position="163"/>
    </location>
    <ligand>
        <name>[4Fe-4S] cluster</name>
        <dbReference type="ChEBI" id="CHEBI:49883"/>
        <label>2</label>
        <note>4Fe-4S-S-AdoMet</note>
    </ligand>
</feature>
<dbReference type="SFLD" id="SFLDG01082">
    <property type="entry name" value="B12-binding_domain_containing"/>
    <property type="match status" value="1"/>
</dbReference>
<evidence type="ECO:0000256" key="8">
    <source>
        <dbReference type="ARBA" id="ARBA00023014"/>
    </source>
</evidence>
<comment type="catalytic activity">
    <reaction evidence="10">
        <text>L-aspartate(89)-[ribosomal protein uS12]-hydrogen + (sulfur carrier)-SH + AH2 + 2 S-adenosyl-L-methionine = 3-methylsulfanyl-L-aspartate(89)-[ribosomal protein uS12]-hydrogen + (sulfur carrier)-H + 5'-deoxyadenosine + L-methionine + A + S-adenosyl-L-homocysteine + 2 H(+)</text>
        <dbReference type="Rhea" id="RHEA:37087"/>
        <dbReference type="Rhea" id="RHEA-COMP:10460"/>
        <dbReference type="Rhea" id="RHEA-COMP:10461"/>
        <dbReference type="Rhea" id="RHEA-COMP:14737"/>
        <dbReference type="Rhea" id="RHEA-COMP:14739"/>
        <dbReference type="ChEBI" id="CHEBI:13193"/>
        <dbReference type="ChEBI" id="CHEBI:15378"/>
        <dbReference type="ChEBI" id="CHEBI:17319"/>
        <dbReference type="ChEBI" id="CHEBI:17499"/>
        <dbReference type="ChEBI" id="CHEBI:29917"/>
        <dbReference type="ChEBI" id="CHEBI:29961"/>
        <dbReference type="ChEBI" id="CHEBI:57844"/>
        <dbReference type="ChEBI" id="CHEBI:57856"/>
        <dbReference type="ChEBI" id="CHEBI:59789"/>
        <dbReference type="ChEBI" id="CHEBI:64428"/>
        <dbReference type="ChEBI" id="CHEBI:73599"/>
        <dbReference type="EC" id="2.8.4.4"/>
    </reaction>
</comment>
<evidence type="ECO:0000256" key="7">
    <source>
        <dbReference type="ARBA" id="ARBA00023004"/>
    </source>
</evidence>
<dbReference type="PROSITE" id="PS51918">
    <property type="entry name" value="RADICAL_SAM"/>
    <property type="match status" value="1"/>
</dbReference>
<accession>A0A9D1AKC7</accession>
<dbReference type="PROSITE" id="PS50926">
    <property type="entry name" value="TRAM"/>
    <property type="match status" value="1"/>
</dbReference>
<evidence type="ECO:0000256" key="9">
    <source>
        <dbReference type="ARBA" id="ARBA00051425"/>
    </source>
</evidence>
<evidence type="ECO:0000259" key="11">
    <source>
        <dbReference type="PROSITE" id="PS50926"/>
    </source>
</evidence>
<dbReference type="AlphaFoldDB" id="A0A9D1AKC7"/>
<dbReference type="HAMAP" id="MF_01865">
    <property type="entry name" value="MTTase_RimO"/>
    <property type="match status" value="1"/>
</dbReference>
<name>A0A9D1AKC7_9FIRM</name>
<evidence type="ECO:0000313" key="14">
    <source>
        <dbReference type="EMBL" id="HIR41599.1"/>
    </source>
</evidence>
<dbReference type="PROSITE" id="PS01278">
    <property type="entry name" value="MTTASE_RADICAL"/>
    <property type="match status" value="1"/>
</dbReference>
<keyword evidence="6 10" id="KW-0479">Metal-binding</keyword>
<dbReference type="InterPro" id="IPR038135">
    <property type="entry name" value="Methylthiotransferase_N_sf"/>
</dbReference>
<dbReference type="Gene3D" id="3.40.50.12160">
    <property type="entry name" value="Methylthiotransferase, N-terminal domain"/>
    <property type="match status" value="1"/>
</dbReference>
<dbReference type="PANTHER" id="PTHR43837:SF1">
    <property type="entry name" value="RIBOSOMAL PROTEIN US12 METHYLTHIOTRANSFERASE RIMO"/>
    <property type="match status" value="1"/>
</dbReference>
<keyword evidence="14" id="KW-0687">Ribonucleoprotein</keyword>
<organism evidence="14 15">
    <name type="scientific">Candidatus Egerieicola pullicola</name>
    <dbReference type="NCBI Taxonomy" id="2840775"/>
    <lineage>
        <taxon>Bacteria</taxon>
        <taxon>Bacillati</taxon>
        <taxon>Bacillota</taxon>
        <taxon>Clostridia</taxon>
        <taxon>Eubacteriales</taxon>
        <taxon>Oscillospiraceae</taxon>
        <taxon>Oscillospiraceae incertae sedis</taxon>
        <taxon>Candidatus Egerieicola</taxon>
    </lineage>
</organism>
<dbReference type="InterPro" id="IPR023404">
    <property type="entry name" value="rSAM_horseshoe"/>
</dbReference>
<feature type="binding site" evidence="10">
    <location>
        <position position="12"/>
    </location>
    <ligand>
        <name>[4Fe-4S] cluster</name>
        <dbReference type="ChEBI" id="CHEBI:49883"/>
        <label>1</label>
    </ligand>
</feature>
<dbReference type="SFLD" id="SFLDG01061">
    <property type="entry name" value="methylthiotransferase"/>
    <property type="match status" value="1"/>
</dbReference>
<dbReference type="InterPro" id="IPR012340">
    <property type="entry name" value="NA-bd_OB-fold"/>
</dbReference>
<reference evidence="14" key="1">
    <citation type="submission" date="2020-10" db="EMBL/GenBank/DDBJ databases">
        <authorList>
            <person name="Gilroy R."/>
        </authorList>
    </citation>
    <scope>NUCLEOTIDE SEQUENCE</scope>
    <source>
        <strain evidence="14">CHK184-25365</strain>
    </source>
</reference>
<comment type="subcellular location">
    <subcellularLocation>
        <location evidence="10">Cytoplasm</location>
    </subcellularLocation>
</comment>
<evidence type="ECO:0000259" key="13">
    <source>
        <dbReference type="PROSITE" id="PS51918"/>
    </source>
</evidence>
<feature type="domain" description="TRAM" evidence="11">
    <location>
        <begin position="375"/>
        <end position="443"/>
    </location>
</feature>
<dbReference type="InterPro" id="IPR058240">
    <property type="entry name" value="rSAM_sf"/>
</dbReference>
<feature type="domain" description="Radical SAM core" evidence="13">
    <location>
        <begin position="142"/>
        <end position="372"/>
    </location>
</feature>
<dbReference type="Pfam" id="PF04055">
    <property type="entry name" value="Radical_SAM"/>
    <property type="match status" value="1"/>
</dbReference>
<feature type="binding site" evidence="10">
    <location>
        <position position="156"/>
    </location>
    <ligand>
        <name>[4Fe-4S] cluster</name>
        <dbReference type="ChEBI" id="CHEBI:49883"/>
        <label>2</label>
        <note>4Fe-4S-S-AdoMet</note>
    </ligand>
</feature>
<comment type="cofactor">
    <cofactor evidence="10">
        <name>[4Fe-4S] cluster</name>
        <dbReference type="ChEBI" id="CHEBI:49883"/>
    </cofactor>
    <text evidence="10">Binds 2 [4Fe-4S] clusters. One cluster is coordinated with 3 cysteines and an exchangeable S-adenosyl-L-methionine.</text>
</comment>
<keyword evidence="8 10" id="KW-0411">Iron-sulfur</keyword>